<dbReference type="GO" id="GO:0000160">
    <property type="term" value="P:phosphorelay signal transduction system"/>
    <property type="evidence" value="ECO:0007669"/>
    <property type="project" value="UniProtKB-KW"/>
</dbReference>
<keyword evidence="9" id="KW-1185">Reference proteome</keyword>
<dbReference type="Proteomes" id="UP000024836">
    <property type="component" value="Unassembled WGS sequence"/>
</dbReference>
<dbReference type="GO" id="GO:0003677">
    <property type="term" value="F:DNA binding"/>
    <property type="evidence" value="ECO:0007669"/>
    <property type="project" value="UniProtKB-KW"/>
</dbReference>
<name>A0A058ZII2_9RHOB</name>
<dbReference type="eggNOG" id="COG0745">
    <property type="taxonomic scope" value="Bacteria"/>
</dbReference>
<gene>
    <name evidence="8" type="ORF">ATO10_14409</name>
</gene>
<dbReference type="InterPro" id="IPR011006">
    <property type="entry name" value="CheY-like_superfamily"/>
</dbReference>
<accession>A0A058ZII2</accession>
<dbReference type="Pfam" id="PF00072">
    <property type="entry name" value="Response_reg"/>
    <property type="match status" value="1"/>
</dbReference>
<evidence type="ECO:0000259" key="7">
    <source>
        <dbReference type="PROSITE" id="PS50110"/>
    </source>
</evidence>
<organism evidence="8 9">
    <name type="scientific">Actibacterium atlanticum</name>
    <dbReference type="NCBI Taxonomy" id="1461693"/>
    <lineage>
        <taxon>Bacteria</taxon>
        <taxon>Pseudomonadati</taxon>
        <taxon>Pseudomonadota</taxon>
        <taxon>Alphaproteobacteria</taxon>
        <taxon>Rhodobacterales</taxon>
        <taxon>Roseobacteraceae</taxon>
        <taxon>Actibacterium</taxon>
    </lineage>
</organism>
<keyword evidence="3" id="KW-0805">Transcription regulation</keyword>
<dbReference type="RefSeq" id="WP_035252895.1">
    <property type="nucleotide sequence ID" value="NZ_AQQY01000012.1"/>
</dbReference>
<dbReference type="InterPro" id="IPR050595">
    <property type="entry name" value="Bact_response_regulator"/>
</dbReference>
<dbReference type="STRING" id="1461693.ATO10_14409"/>
<feature type="modified residue" description="4-aspartylphosphate" evidence="6">
    <location>
        <position position="54"/>
    </location>
</feature>
<dbReference type="PANTHER" id="PTHR44591:SF3">
    <property type="entry name" value="RESPONSE REGULATORY DOMAIN-CONTAINING PROTEIN"/>
    <property type="match status" value="1"/>
</dbReference>
<dbReference type="CDD" id="cd17574">
    <property type="entry name" value="REC_OmpR"/>
    <property type="match status" value="1"/>
</dbReference>
<dbReference type="Gene3D" id="3.40.50.2300">
    <property type="match status" value="1"/>
</dbReference>
<dbReference type="OrthoDB" id="9801602at2"/>
<reference evidence="8 9" key="1">
    <citation type="submission" date="2013-04" db="EMBL/GenBank/DDBJ databases">
        <title>Shimia sp. 22II-S11-Z10 Genome Sequencing.</title>
        <authorList>
            <person name="Lai Q."/>
            <person name="Li G."/>
            <person name="Shao Z."/>
        </authorList>
    </citation>
    <scope>NUCLEOTIDE SEQUENCE [LARGE SCALE GENOMIC DNA]</scope>
    <source>
        <strain evidence="9">22II-S11-Z10</strain>
    </source>
</reference>
<feature type="domain" description="Response regulatory" evidence="7">
    <location>
        <begin position="5"/>
        <end position="121"/>
    </location>
</feature>
<dbReference type="EMBL" id="AQQY01000012">
    <property type="protein sequence ID" value="KCV81002.1"/>
    <property type="molecule type" value="Genomic_DNA"/>
</dbReference>
<dbReference type="PANTHER" id="PTHR44591">
    <property type="entry name" value="STRESS RESPONSE REGULATOR PROTEIN 1"/>
    <property type="match status" value="1"/>
</dbReference>
<keyword evidence="2" id="KW-0902">Two-component regulatory system</keyword>
<proteinExistence type="predicted"/>
<protein>
    <submittedName>
        <fullName evidence="8">Response regulator receiver protein</fullName>
    </submittedName>
</protein>
<dbReference type="PROSITE" id="PS50110">
    <property type="entry name" value="RESPONSE_REGULATORY"/>
    <property type="match status" value="1"/>
</dbReference>
<evidence type="ECO:0000256" key="3">
    <source>
        <dbReference type="ARBA" id="ARBA00023015"/>
    </source>
</evidence>
<keyword evidence="4" id="KW-0238">DNA-binding</keyword>
<dbReference type="FunFam" id="3.40.50.2300:FF:000001">
    <property type="entry name" value="DNA-binding response regulator PhoB"/>
    <property type="match status" value="1"/>
</dbReference>
<evidence type="ECO:0000313" key="8">
    <source>
        <dbReference type="EMBL" id="KCV81002.1"/>
    </source>
</evidence>
<dbReference type="AlphaFoldDB" id="A0A058ZII2"/>
<evidence type="ECO:0000256" key="4">
    <source>
        <dbReference type="ARBA" id="ARBA00023125"/>
    </source>
</evidence>
<evidence type="ECO:0000313" key="9">
    <source>
        <dbReference type="Proteomes" id="UP000024836"/>
    </source>
</evidence>
<dbReference type="SMART" id="SM00448">
    <property type="entry name" value="REC"/>
    <property type="match status" value="1"/>
</dbReference>
<comment type="caution">
    <text evidence="8">The sequence shown here is derived from an EMBL/GenBank/DDBJ whole genome shotgun (WGS) entry which is preliminary data.</text>
</comment>
<evidence type="ECO:0000256" key="1">
    <source>
        <dbReference type="ARBA" id="ARBA00022553"/>
    </source>
</evidence>
<evidence type="ECO:0000256" key="5">
    <source>
        <dbReference type="ARBA" id="ARBA00023163"/>
    </source>
</evidence>
<dbReference type="SUPFAM" id="SSF52172">
    <property type="entry name" value="CheY-like"/>
    <property type="match status" value="1"/>
</dbReference>
<sequence>MAEKSVLLVEDEDNIAMALGYLIRKLGYELRRVADGNDALAAIEERAPDLVVLDVMLPGRSGFEVCQIVRRDPALASMKILMITARGGAVEKRKGFAMGADGFLTKPFSNADLSDQIVLLMGDKADG</sequence>
<keyword evidence="1 6" id="KW-0597">Phosphoprotein</keyword>
<evidence type="ECO:0000256" key="2">
    <source>
        <dbReference type="ARBA" id="ARBA00023012"/>
    </source>
</evidence>
<dbReference type="InterPro" id="IPR001789">
    <property type="entry name" value="Sig_transdc_resp-reg_receiver"/>
</dbReference>
<keyword evidence="5" id="KW-0804">Transcription</keyword>
<evidence type="ECO:0000256" key="6">
    <source>
        <dbReference type="PROSITE-ProRule" id="PRU00169"/>
    </source>
</evidence>